<dbReference type="GO" id="GO:0003677">
    <property type="term" value="F:DNA binding"/>
    <property type="evidence" value="ECO:0007669"/>
    <property type="project" value="InterPro"/>
</dbReference>
<comment type="caution">
    <text evidence="2">The sequence shown here is derived from an EMBL/GenBank/DDBJ whole genome shotgun (WGS) entry which is preliminary data.</text>
</comment>
<dbReference type="PROSITE" id="PS50943">
    <property type="entry name" value="HTH_CROC1"/>
    <property type="match status" value="1"/>
</dbReference>
<evidence type="ECO:0000313" key="3">
    <source>
        <dbReference type="Proteomes" id="UP000199581"/>
    </source>
</evidence>
<protein>
    <submittedName>
        <fullName evidence="2">Helix-turn-helix domain-containing protein</fullName>
    </submittedName>
</protein>
<dbReference type="Gene3D" id="1.10.260.40">
    <property type="entry name" value="lambda repressor-like DNA-binding domains"/>
    <property type="match status" value="1"/>
</dbReference>
<gene>
    <name evidence="2" type="ORF">SAMN05421830_101161</name>
</gene>
<dbReference type="OrthoDB" id="5471988at2"/>
<evidence type="ECO:0000313" key="2">
    <source>
        <dbReference type="EMBL" id="SFL25103.1"/>
    </source>
</evidence>
<evidence type="ECO:0000259" key="1">
    <source>
        <dbReference type="PROSITE" id="PS50943"/>
    </source>
</evidence>
<dbReference type="Proteomes" id="UP000199581">
    <property type="component" value="Unassembled WGS sequence"/>
</dbReference>
<dbReference type="RefSeq" id="WP_092188305.1">
    <property type="nucleotide sequence ID" value="NZ_FOTO01000001.1"/>
</dbReference>
<reference evidence="2 3" key="1">
    <citation type="submission" date="2016-10" db="EMBL/GenBank/DDBJ databases">
        <authorList>
            <person name="Varghese N."/>
            <person name="Submissions S."/>
        </authorList>
    </citation>
    <scope>NUCLEOTIDE SEQUENCE [LARGE SCALE GENOMIC DNA]</scope>
    <source>
        <strain evidence="2 3">DSM 1741</strain>
    </source>
</reference>
<proteinExistence type="predicted"/>
<accession>A0A8G2BZH1</accession>
<sequence>MSVFSLHTPEDVARQMAERLKALRLRRNWKRATLAERSGVSEASVKRFERTGQISLENLLKLAFALDRLDELATLFTPAPATSMKELEALRDNAPKRGRL</sequence>
<organism evidence="2 3">
    <name type="scientific">Desulfomicrobium norvegicum (strain DSM 1741 / NCIMB 8310)</name>
    <name type="common">Desulfovibrio baculatus (strain Norway 4)</name>
    <name type="synonym">Desulfovibrio desulfuricans (strain Norway 4)</name>
    <dbReference type="NCBI Taxonomy" id="52561"/>
    <lineage>
        <taxon>Bacteria</taxon>
        <taxon>Pseudomonadati</taxon>
        <taxon>Thermodesulfobacteriota</taxon>
        <taxon>Desulfovibrionia</taxon>
        <taxon>Desulfovibrionales</taxon>
        <taxon>Desulfomicrobiaceae</taxon>
        <taxon>Desulfomicrobium</taxon>
    </lineage>
</organism>
<dbReference type="AlphaFoldDB" id="A0A8G2BZH1"/>
<dbReference type="SMART" id="SM00530">
    <property type="entry name" value="HTH_XRE"/>
    <property type="match status" value="1"/>
</dbReference>
<dbReference type="InterPro" id="IPR010982">
    <property type="entry name" value="Lambda_DNA-bd_dom_sf"/>
</dbReference>
<dbReference type="SUPFAM" id="SSF47413">
    <property type="entry name" value="lambda repressor-like DNA-binding domains"/>
    <property type="match status" value="1"/>
</dbReference>
<dbReference type="InterPro" id="IPR001387">
    <property type="entry name" value="Cro/C1-type_HTH"/>
</dbReference>
<feature type="domain" description="HTH cro/C1-type" evidence="1">
    <location>
        <begin position="20"/>
        <end position="72"/>
    </location>
</feature>
<name>A0A8G2BZH1_DESNO</name>
<dbReference type="Pfam" id="PF01381">
    <property type="entry name" value="HTH_3"/>
    <property type="match status" value="1"/>
</dbReference>
<keyword evidence="3" id="KW-1185">Reference proteome</keyword>
<dbReference type="EMBL" id="FOTO01000001">
    <property type="protein sequence ID" value="SFL25103.1"/>
    <property type="molecule type" value="Genomic_DNA"/>
</dbReference>
<dbReference type="CDD" id="cd00093">
    <property type="entry name" value="HTH_XRE"/>
    <property type="match status" value="1"/>
</dbReference>